<evidence type="ECO:0000259" key="7">
    <source>
        <dbReference type="SMART" id="SM00829"/>
    </source>
</evidence>
<dbReference type="InterPro" id="IPR011032">
    <property type="entry name" value="GroES-like_sf"/>
</dbReference>
<organism evidence="8 9">
    <name type="scientific">Rhizodiscina lignyota</name>
    <dbReference type="NCBI Taxonomy" id="1504668"/>
    <lineage>
        <taxon>Eukaryota</taxon>
        <taxon>Fungi</taxon>
        <taxon>Dikarya</taxon>
        <taxon>Ascomycota</taxon>
        <taxon>Pezizomycotina</taxon>
        <taxon>Dothideomycetes</taxon>
        <taxon>Pleosporomycetidae</taxon>
        <taxon>Aulographales</taxon>
        <taxon>Rhizodiscinaceae</taxon>
        <taxon>Rhizodiscina</taxon>
    </lineage>
</organism>
<proteinExistence type="inferred from homology"/>
<comment type="cofactor">
    <cofactor evidence="1">
        <name>Zn(2+)</name>
        <dbReference type="ChEBI" id="CHEBI:29105"/>
    </cofactor>
</comment>
<dbReference type="InterPro" id="IPR020843">
    <property type="entry name" value="ER"/>
</dbReference>
<dbReference type="OrthoDB" id="256333at2759"/>
<evidence type="ECO:0000256" key="4">
    <source>
        <dbReference type="ARBA" id="ARBA00022833"/>
    </source>
</evidence>
<keyword evidence="9" id="KW-1185">Reference proteome</keyword>
<accession>A0A9P4M9B7</accession>
<dbReference type="SMART" id="SM00829">
    <property type="entry name" value="PKS_ER"/>
    <property type="match status" value="1"/>
</dbReference>
<dbReference type="PANTHER" id="PTHR42940:SF8">
    <property type="entry name" value="VACUOLAR PROTEIN SORTING-ASSOCIATED PROTEIN 11"/>
    <property type="match status" value="1"/>
</dbReference>
<gene>
    <name evidence="8" type="ORF">NA57DRAFT_67081</name>
</gene>
<comment type="similarity">
    <text evidence="2">Belongs to the zinc-containing alcohol dehydrogenase family.</text>
</comment>
<keyword evidence="6" id="KW-0520">NAD</keyword>
<dbReference type="SUPFAM" id="SSF50129">
    <property type="entry name" value="GroES-like"/>
    <property type="match status" value="1"/>
</dbReference>
<dbReference type="InterPro" id="IPR013154">
    <property type="entry name" value="ADH-like_N"/>
</dbReference>
<dbReference type="Gene3D" id="3.90.180.10">
    <property type="entry name" value="Medium-chain alcohol dehydrogenases, catalytic domain"/>
    <property type="match status" value="1"/>
</dbReference>
<dbReference type="InterPro" id="IPR013149">
    <property type="entry name" value="ADH-like_C"/>
</dbReference>
<evidence type="ECO:0000256" key="1">
    <source>
        <dbReference type="ARBA" id="ARBA00001947"/>
    </source>
</evidence>
<dbReference type="Pfam" id="PF08240">
    <property type="entry name" value="ADH_N"/>
    <property type="match status" value="1"/>
</dbReference>
<dbReference type="Pfam" id="PF00107">
    <property type="entry name" value="ADH_zinc_N"/>
    <property type="match status" value="1"/>
</dbReference>
<evidence type="ECO:0000256" key="3">
    <source>
        <dbReference type="ARBA" id="ARBA00022723"/>
    </source>
</evidence>
<dbReference type="SUPFAM" id="SSF51735">
    <property type="entry name" value="NAD(P)-binding Rossmann-fold domains"/>
    <property type="match status" value="1"/>
</dbReference>
<dbReference type="Proteomes" id="UP000799772">
    <property type="component" value="Unassembled WGS sequence"/>
</dbReference>
<dbReference type="FunFam" id="3.40.50.720:FF:000039">
    <property type="entry name" value="Alcohol dehydrogenase AdhP"/>
    <property type="match status" value="1"/>
</dbReference>
<keyword evidence="5" id="KW-0560">Oxidoreductase</keyword>
<name>A0A9P4M9B7_9PEZI</name>
<dbReference type="Gene3D" id="3.40.50.720">
    <property type="entry name" value="NAD(P)-binding Rossmann-like Domain"/>
    <property type="match status" value="1"/>
</dbReference>
<evidence type="ECO:0000256" key="6">
    <source>
        <dbReference type="ARBA" id="ARBA00023027"/>
    </source>
</evidence>
<evidence type="ECO:0000313" key="9">
    <source>
        <dbReference type="Proteomes" id="UP000799772"/>
    </source>
</evidence>
<evidence type="ECO:0000313" key="8">
    <source>
        <dbReference type="EMBL" id="KAF2097629.1"/>
    </source>
</evidence>
<dbReference type="GO" id="GO:0046872">
    <property type="term" value="F:metal ion binding"/>
    <property type="evidence" value="ECO:0007669"/>
    <property type="project" value="UniProtKB-KW"/>
</dbReference>
<protein>
    <submittedName>
        <fullName evidence="8">Alcohol dehydrogenase</fullName>
    </submittedName>
</protein>
<feature type="domain" description="Enoyl reductase (ER)" evidence="7">
    <location>
        <begin position="19"/>
        <end position="350"/>
    </location>
</feature>
<dbReference type="InterPro" id="IPR036291">
    <property type="entry name" value="NAD(P)-bd_dom_sf"/>
</dbReference>
<dbReference type="GO" id="GO:0004022">
    <property type="term" value="F:alcohol dehydrogenase (NAD+) activity"/>
    <property type="evidence" value="ECO:0007669"/>
    <property type="project" value="TreeGrafter"/>
</dbReference>
<comment type="caution">
    <text evidence="8">The sequence shown here is derived from an EMBL/GenBank/DDBJ whole genome shotgun (WGS) entry which is preliminary data.</text>
</comment>
<evidence type="ECO:0000256" key="2">
    <source>
        <dbReference type="ARBA" id="ARBA00008072"/>
    </source>
</evidence>
<keyword evidence="3" id="KW-0479">Metal-binding</keyword>
<dbReference type="PANTHER" id="PTHR42940">
    <property type="entry name" value="ALCOHOL DEHYDROGENASE 1-RELATED"/>
    <property type="match status" value="1"/>
</dbReference>
<dbReference type="AlphaFoldDB" id="A0A9P4M9B7"/>
<evidence type="ECO:0000256" key="5">
    <source>
        <dbReference type="ARBA" id="ARBA00023002"/>
    </source>
</evidence>
<reference evidence="8" key="1">
    <citation type="journal article" date="2020" name="Stud. Mycol.">
        <title>101 Dothideomycetes genomes: a test case for predicting lifestyles and emergence of pathogens.</title>
        <authorList>
            <person name="Haridas S."/>
            <person name="Albert R."/>
            <person name="Binder M."/>
            <person name="Bloem J."/>
            <person name="Labutti K."/>
            <person name="Salamov A."/>
            <person name="Andreopoulos B."/>
            <person name="Baker S."/>
            <person name="Barry K."/>
            <person name="Bills G."/>
            <person name="Bluhm B."/>
            <person name="Cannon C."/>
            <person name="Castanera R."/>
            <person name="Culley D."/>
            <person name="Daum C."/>
            <person name="Ezra D."/>
            <person name="Gonzalez J."/>
            <person name="Henrissat B."/>
            <person name="Kuo A."/>
            <person name="Liang C."/>
            <person name="Lipzen A."/>
            <person name="Lutzoni F."/>
            <person name="Magnuson J."/>
            <person name="Mondo S."/>
            <person name="Nolan M."/>
            <person name="Ohm R."/>
            <person name="Pangilinan J."/>
            <person name="Park H.-J."/>
            <person name="Ramirez L."/>
            <person name="Alfaro M."/>
            <person name="Sun H."/>
            <person name="Tritt A."/>
            <person name="Yoshinaga Y."/>
            <person name="Zwiers L.-H."/>
            <person name="Turgeon B."/>
            <person name="Goodwin S."/>
            <person name="Spatafora J."/>
            <person name="Crous P."/>
            <person name="Grigoriev I."/>
        </authorList>
    </citation>
    <scope>NUCLEOTIDE SEQUENCE</scope>
    <source>
        <strain evidence="8">CBS 133067</strain>
    </source>
</reference>
<dbReference type="EMBL" id="ML978128">
    <property type="protein sequence ID" value="KAF2097629.1"/>
    <property type="molecule type" value="Genomic_DNA"/>
</dbReference>
<sequence length="357" mass="38233">MGLDQVPDTMLACQVLEYNKPYVIHEIPTPKNLEPYDMLVKVAVASLCHTDFLVQEGVFNTKLPCTGSHEGAGTVVAVGSAVKDFKEGDRVMNGLGFHRCGECEDCTGPENYVQYCPKNKGSVGVRMDGNFADYVVVDARNTALLPKEVSFEIAAPLACAGCTVFRALLQTELKEGQVVGIVGSGGGLGHLCIQFAKSMGLKIVAIDARDEGLELSKEHKPDLLLDARKGDAYLVEEVQKFTGKGGVDASINLADAPQAAGTACAITKTHGLLVQISQPEPIVIPFKELIFRDIRIKGSRHCAPVEAKRMLQVAAKNGVTVKTNLFHGLKEIPKMVELSLSGKMAGKGVVIVDPSQM</sequence>
<keyword evidence="4" id="KW-0862">Zinc</keyword>
<dbReference type="GO" id="GO:0005737">
    <property type="term" value="C:cytoplasm"/>
    <property type="evidence" value="ECO:0007669"/>
    <property type="project" value="TreeGrafter"/>
</dbReference>